<sequence length="167" mass="18651">MDSNLHEFAYGPIRTERLNVKLDVRDASCVVPQEILDDIIWEAGAETVTGKTLSVCSRRCVGSAQMALFENIIVNRCRVPAVWLDLFQEYPFLTGYVRVVTLSDVSASWTGSLSLLVQLLSSGHPLAVLHIAWTTFTAQIQDILADVDEPRLPWQRQHQNSGTRLGN</sequence>
<reference evidence="2" key="1">
    <citation type="journal article" date="2017" name="Nat. Ecol. Evol.">
        <title>Genome expansion and lineage-specific genetic innovations in the forest pathogenic fungi Armillaria.</title>
        <authorList>
            <person name="Sipos G."/>
            <person name="Prasanna A.N."/>
            <person name="Walter M.C."/>
            <person name="O'Connor E."/>
            <person name="Balint B."/>
            <person name="Krizsan K."/>
            <person name="Kiss B."/>
            <person name="Hess J."/>
            <person name="Varga T."/>
            <person name="Slot J."/>
            <person name="Riley R."/>
            <person name="Boka B."/>
            <person name="Rigling D."/>
            <person name="Barry K."/>
            <person name="Lee J."/>
            <person name="Mihaltcheva S."/>
            <person name="LaButti K."/>
            <person name="Lipzen A."/>
            <person name="Waldron R."/>
            <person name="Moloney N.M."/>
            <person name="Sperisen C."/>
            <person name="Kredics L."/>
            <person name="Vagvoelgyi C."/>
            <person name="Patrignani A."/>
            <person name="Fitzpatrick D."/>
            <person name="Nagy I."/>
            <person name="Doyle S."/>
            <person name="Anderson J.B."/>
            <person name="Grigoriev I.V."/>
            <person name="Gueldener U."/>
            <person name="Muensterkoetter M."/>
            <person name="Nagy L.G."/>
        </authorList>
    </citation>
    <scope>NUCLEOTIDE SEQUENCE [LARGE SCALE GENOMIC DNA]</scope>
    <source>
        <strain evidence="2">C18/9</strain>
    </source>
</reference>
<evidence type="ECO:0000313" key="2">
    <source>
        <dbReference type="Proteomes" id="UP000219338"/>
    </source>
</evidence>
<dbReference type="Proteomes" id="UP000219338">
    <property type="component" value="Unassembled WGS sequence"/>
</dbReference>
<name>A0A284R5Z1_ARMOS</name>
<proteinExistence type="predicted"/>
<organism evidence="1 2">
    <name type="scientific">Armillaria ostoyae</name>
    <name type="common">Armillaria root rot fungus</name>
    <dbReference type="NCBI Taxonomy" id="47428"/>
    <lineage>
        <taxon>Eukaryota</taxon>
        <taxon>Fungi</taxon>
        <taxon>Dikarya</taxon>
        <taxon>Basidiomycota</taxon>
        <taxon>Agaricomycotina</taxon>
        <taxon>Agaricomycetes</taxon>
        <taxon>Agaricomycetidae</taxon>
        <taxon>Agaricales</taxon>
        <taxon>Marasmiineae</taxon>
        <taxon>Physalacriaceae</taxon>
        <taxon>Armillaria</taxon>
    </lineage>
</organism>
<dbReference type="EMBL" id="FUEG01000004">
    <property type="protein sequence ID" value="SJL04134.1"/>
    <property type="molecule type" value="Genomic_DNA"/>
</dbReference>
<dbReference type="AlphaFoldDB" id="A0A284R5Z1"/>
<keyword evidence="2" id="KW-1185">Reference proteome</keyword>
<protein>
    <submittedName>
        <fullName evidence="1">Uncharacterized protein</fullName>
    </submittedName>
</protein>
<gene>
    <name evidence="1" type="ORF">ARMOST_07494</name>
</gene>
<accession>A0A284R5Z1</accession>
<evidence type="ECO:0000313" key="1">
    <source>
        <dbReference type="EMBL" id="SJL04134.1"/>
    </source>
</evidence>